<evidence type="ECO:0000313" key="3">
    <source>
        <dbReference type="EMBL" id="CAE7317674.1"/>
    </source>
</evidence>
<dbReference type="PANTHER" id="PTHR24347">
    <property type="entry name" value="SERINE/THREONINE-PROTEIN KINASE"/>
    <property type="match status" value="1"/>
</dbReference>
<evidence type="ECO:0000259" key="2">
    <source>
        <dbReference type="PROSITE" id="PS50011"/>
    </source>
</evidence>
<evidence type="ECO:0000256" key="1">
    <source>
        <dbReference type="SAM" id="MobiDB-lite"/>
    </source>
</evidence>
<dbReference type="InterPro" id="IPR011009">
    <property type="entry name" value="Kinase-like_dom_sf"/>
</dbReference>
<dbReference type="Pfam" id="PF00069">
    <property type="entry name" value="Pkinase"/>
    <property type="match status" value="1"/>
</dbReference>
<proteinExistence type="predicted"/>
<dbReference type="Gene3D" id="3.30.200.20">
    <property type="entry name" value="Phosphorylase Kinase, domain 1"/>
    <property type="match status" value="1"/>
</dbReference>
<feature type="domain" description="Protein kinase" evidence="2">
    <location>
        <begin position="57"/>
        <end position="316"/>
    </location>
</feature>
<dbReference type="SMART" id="SM00220">
    <property type="entry name" value="S_TKc"/>
    <property type="match status" value="1"/>
</dbReference>
<evidence type="ECO:0000313" key="4">
    <source>
        <dbReference type="Proteomes" id="UP000604046"/>
    </source>
</evidence>
<dbReference type="SUPFAM" id="SSF56112">
    <property type="entry name" value="Protein kinase-like (PK-like)"/>
    <property type="match status" value="1"/>
</dbReference>
<dbReference type="PROSITE" id="PS00108">
    <property type="entry name" value="PROTEIN_KINASE_ST"/>
    <property type="match status" value="1"/>
</dbReference>
<sequence>MSFAKAPRFREGHADTPGPGQYKPKFTSRSGGPSYSFGKPRGTPRQPGLPKLRQAQLKLVAELGRGGLATVHRARCYGKEFAVKLCRFQPGLTNPEQDREGLHKEALLLAGLRHTNIVRALCLVTDQHGVMGFGQELLGQSLEAAASIGQLTPQRLASAVAPTCMALAHMHQLLIAHLDVKPANICFTAQLTTVKLIDFDAAMPLHHPDEVTERFPGNLAALSPEILGKLPYSPLAEDCFQAGWTYTKLIEVTQVMFDEVLLARLSPLLEPADTRPTMQKMLDDHLQRSEALVRQLQPEGRPVLLGSRPQPDNPLLKLFG</sequence>
<dbReference type="GO" id="GO:0004672">
    <property type="term" value="F:protein kinase activity"/>
    <property type="evidence" value="ECO:0007669"/>
    <property type="project" value="InterPro"/>
</dbReference>
<dbReference type="Gene3D" id="1.10.510.10">
    <property type="entry name" value="Transferase(Phosphotransferase) domain 1"/>
    <property type="match status" value="1"/>
</dbReference>
<dbReference type="GO" id="GO:0005524">
    <property type="term" value="F:ATP binding"/>
    <property type="evidence" value="ECO:0007669"/>
    <property type="project" value="InterPro"/>
</dbReference>
<dbReference type="EMBL" id="CAJNDS010002087">
    <property type="protein sequence ID" value="CAE7317674.1"/>
    <property type="molecule type" value="Genomic_DNA"/>
</dbReference>
<dbReference type="Proteomes" id="UP000604046">
    <property type="component" value="Unassembled WGS sequence"/>
</dbReference>
<name>A0A812NKW1_9DINO</name>
<dbReference type="AlphaFoldDB" id="A0A812NKW1"/>
<feature type="region of interest" description="Disordered" evidence="1">
    <location>
        <begin position="1"/>
        <end position="49"/>
    </location>
</feature>
<gene>
    <name evidence="3" type="primary">camk2d1</name>
    <name evidence="3" type="ORF">SNAT2548_LOCUS16653</name>
</gene>
<accession>A0A812NKW1</accession>
<dbReference type="InterPro" id="IPR000719">
    <property type="entry name" value="Prot_kinase_dom"/>
</dbReference>
<dbReference type="PROSITE" id="PS50011">
    <property type="entry name" value="PROTEIN_KINASE_DOM"/>
    <property type="match status" value="1"/>
</dbReference>
<protein>
    <submittedName>
        <fullName evidence="3">Camk2d1 protein</fullName>
    </submittedName>
</protein>
<dbReference type="InterPro" id="IPR008271">
    <property type="entry name" value="Ser/Thr_kinase_AS"/>
</dbReference>
<comment type="caution">
    <text evidence="3">The sequence shown here is derived from an EMBL/GenBank/DDBJ whole genome shotgun (WGS) entry which is preliminary data.</text>
</comment>
<keyword evidence="4" id="KW-1185">Reference proteome</keyword>
<reference evidence="3" key="1">
    <citation type="submission" date="2021-02" db="EMBL/GenBank/DDBJ databases">
        <authorList>
            <person name="Dougan E. K."/>
            <person name="Rhodes N."/>
            <person name="Thang M."/>
            <person name="Chan C."/>
        </authorList>
    </citation>
    <scope>NUCLEOTIDE SEQUENCE</scope>
</reference>
<dbReference type="OrthoDB" id="2789888at2759"/>
<organism evidence="3 4">
    <name type="scientific">Symbiodinium natans</name>
    <dbReference type="NCBI Taxonomy" id="878477"/>
    <lineage>
        <taxon>Eukaryota</taxon>
        <taxon>Sar</taxon>
        <taxon>Alveolata</taxon>
        <taxon>Dinophyceae</taxon>
        <taxon>Suessiales</taxon>
        <taxon>Symbiodiniaceae</taxon>
        <taxon>Symbiodinium</taxon>
    </lineage>
</organism>